<feature type="domain" description="NAD glycohydrolase translocation F5/8 type C" evidence="2">
    <location>
        <begin position="2"/>
        <end position="47"/>
    </location>
</feature>
<dbReference type="AlphaFoldDB" id="A0A0C1U4N4"/>
<protein>
    <recommendedName>
        <fullName evidence="2">NAD glycohydrolase translocation F5/8 type C domain-containing protein</fullName>
    </recommendedName>
</protein>
<accession>A0A0C1U4N4</accession>
<feature type="compositionally biased region" description="Low complexity" evidence="1">
    <location>
        <begin position="63"/>
        <end position="77"/>
    </location>
</feature>
<dbReference type="Proteomes" id="UP000031366">
    <property type="component" value="Unassembled WGS sequence"/>
</dbReference>
<keyword evidence="4" id="KW-1185">Reference proteome</keyword>
<reference evidence="3 4" key="1">
    <citation type="journal article" date="2015" name="Infect. Genet. Evol.">
        <title>Genomic sequences of six botulinum neurotoxin-producing strains representing three clostridial species illustrate the mobility and diversity of botulinum neurotoxin genes.</title>
        <authorList>
            <person name="Smith T.J."/>
            <person name="Hill K.K."/>
            <person name="Xie G."/>
            <person name="Foley B.T."/>
            <person name="Williamson C.H."/>
            <person name="Foster J.T."/>
            <person name="Johnson S.L."/>
            <person name="Chertkov O."/>
            <person name="Teshima H."/>
            <person name="Gibbons H.S."/>
            <person name="Johnsky L.A."/>
            <person name="Karavis M.A."/>
            <person name="Smith L.A."/>
        </authorList>
    </citation>
    <scope>NUCLEOTIDE SEQUENCE [LARGE SCALE GENOMIC DNA]</scope>
    <source>
        <strain evidence="3 4">CDC 2741</strain>
    </source>
</reference>
<evidence type="ECO:0000256" key="1">
    <source>
        <dbReference type="SAM" id="MobiDB-lite"/>
    </source>
</evidence>
<sequence length="106" mass="12070">MNLIDSMYAYTIINLEKEVKTSFVKFNIMSVYPGEKYNDTCINEIAFFGDNSVKSEIGAIQGSNNTQSDTISNSNIIDSKKESKSELNGEPKMYAEYYKILQERIN</sequence>
<evidence type="ECO:0000313" key="3">
    <source>
        <dbReference type="EMBL" id="KIE47739.1"/>
    </source>
</evidence>
<dbReference type="InterPro" id="IPR057561">
    <property type="entry name" value="NADase_transloc"/>
</dbReference>
<feature type="region of interest" description="Disordered" evidence="1">
    <location>
        <begin position="63"/>
        <end position="87"/>
    </location>
</feature>
<proteinExistence type="predicted"/>
<gene>
    <name evidence="3" type="ORF">U732_3612</name>
</gene>
<evidence type="ECO:0000313" key="4">
    <source>
        <dbReference type="Proteomes" id="UP000031366"/>
    </source>
</evidence>
<evidence type="ECO:0000259" key="2">
    <source>
        <dbReference type="Pfam" id="PF25302"/>
    </source>
</evidence>
<dbReference type="EMBL" id="AYSO01000013">
    <property type="protein sequence ID" value="KIE47739.1"/>
    <property type="molecule type" value="Genomic_DNA"/>
</dbReference>
<organism evidence="3 4">
    <name type="scientific">Clostridium argentinense CDC 2741</name>
    <dbReference type="NCBI Taxonomy" id="1418104"/>
    <lineage>
        <taxon>Bacteria</taxon>
        <taxon>Bacillati</taxon>
        <taxon>Bacillota</taxon>
        <taxon>Clostridia</taxon>
        <taxon>Eubacteriales</taxon>
        <taxon>Clostridiaceae</taxon>
        <taxon>Clostridium</taxon>
    </lineage>
</organism>
<comment type="caution">
    <text evidence="3">The sequence shown here is derived from an EMBL/GenBank/DDBJ whole genome shotgun (WGS) entry which is preliminary data.</text>
</comment>
<dbReference type="Pfam" id="PF25302">
    <property type="entry name" value="NADase_transloc"/>
    <property type="match status" value="1"/>
</dbReference>
<feature type="compositionally biased region" description="Basic and acidic residues" evidence="1">
    <location>
        <begin position="78"/>
        <end position="87"/>
    </location>
</feature>
<name>A0A0C1U4N4_9CLOT</name>